<proteinExistence type="predicted"/>
<reference evidence="2 3" key="1">
    <citation type="submission" date="2018-06" db="EMBL/GenBank/DDBJ databases">
        <authorList>
            <consortium name="Pathogen Informatics"/>
            <person name="Doyle S."/>
        </authorList>
    </citation>
    <scope>NUCLEOTIDE SEQUENCE [LARGE SCALE GENOMIC DNA]</scope>
    <source>
        <strain evidence="2 3">NCTC12229</strain>
    </source>
</reference>
<accession>A0A378X5K8</accession>
<evidence type="ECO:0000313" key="2">
    <source>
        <dbReference type="EMBL" id="SUA48896.1"/>
    </source>
</evidence>
<sequence>MLLFTYSDKVKVKNNQSFSFRRLLPGTPYLLWWYGAAVKSSNPLEHHLQVVFREILNQTDKGLELGAFKKEHLPLPLLSAYRIGSIWQDGRSAEAIHYPVQEFKISFAEGHWRHKSFNAQYKSHIPNDPYTVDLYPLPYEDCDLSPLLEFDLDSGGKLVLNSMDFFRAAYGHSVELKRILTTYPYNCSASNQESIVSLLVPDVPNGPVTQGWEVLAPSRKIAKHDAVFLAHLKYDAHTQRVVKKLSNQVVKGFLNTSHYSGGSYSFLAVEPWHTDTDVTIRVQGIPFDNDKSFLGLNILGISDPHGQDVTWLYKNAVGNAKRSPKADDHVVVTRQVSPSPLKVASTFSPAWDGEEAVLRIDAQTVGNQRTVTTFKGQDTASTKTTTMGKQVDSYSSAPPKSSGHGVGGIVAKVVVEKPPRFELMWQEASDLLIKGVLNQVQWYDGKKFHSTLPLECIELESKNGKVPFVVRAFVMKLTLSDGREFGCIELAGRSGREIFTGLLAEITPDKPFFVWVRWILHEVSKHRGVFNKFIKKSVYAHYKVYKHRNEEHTTLERVLKGLE</sequence>
<feature type="region of interest" description="Disordered" evidence="1">
    <location>
        <begin position="381"/>
        <end position="400"/>
    </location>
</feature>
<organism evidence="2 3">
    <name type="scientific">Neisseria zoodegmatis</name>
    <dbReference type="NCBI Taxonomy" id="326523"/>
    <lineage>
        <taxon>Bacteria</taxon>
        <taxon>Pseudomonadati</taxon>
        <taxon>Pseudomonadota</taxon>
        <taxon>Betaproteobacteria</taxon>
        <taxon>Neisseriales</taxon>
        <taxon>Neisseriaceae</taxon>
        <taxon>Neisseria</taxon>
    </lineage>
</organism>
<evidence type="ECO:0008006" key="4">
    <source>
        <dbReference type="Google" id="ProtNLM"/>
    </source>
</evidence>
<dbReference type="AlphaFoldDB" id="A0A378X5K8"/>
<dbReference type="EMBL" id="UGRS01000003">
    <property type="protein sequence ID" value="SUA48896.1"/>
    <property type="molecule type" value="Genomic_DNA"/>
</dbReference>
<dbReference type="OrthoDB" id="7028944at2"/>
<gene>
    <name evidence="2" type="ORF">NCTC12229_02320</name>
</gene>
<evidence type="ECO:0000256" key="1">
    <source>
        <dbReference type="SAM" id="MobiDB-lite"/>
    </source>
</evidence>
<protein>
    <recommendedName>
        <fullName evidence="4">TnsE C-terminal domain-containing protein</fullName>
    </recommendedName>
</protein>
<evidence type="ECO:0000313" key="3">
    <source>
        <dbReference type="Proteomes" id="UP000254055"/>
    </source>
</evidence>
<feature type="compositionally biased region" description="Polar residues" evidence="1">
    <location>
        <begin position="381"/>
        <end position="399"/>
    </location>
</feature>
<dbReference type="RefSeq" id="WP_115135138.1">
    <property type="nucleotide sequence ID" value="NZ_UGRS01000003.1"/>
</dbReference>
<name>A0A378X5K8_9NEIS</name>
<dbReference type="Proteomes" id="UP000254055">
    <property type="component" value="Unassembled WGS sequence"/>
</dbReference>